<name>A0A511VGS7_9BACL</name>
<dbReference type="EMBL" id="BJXX01000224">
    <property type="protein sequence ID" value="GEN36753.1"/>
    <property type="molecule type" value="Genomic_DNA"/>
</dbReference>
<evidence type="ECO:0000313" key="2">
    <source>
        <dbReference type="EMBL" id="GEN36753.1"/>
    </source>
</evidence>
<dbReference type="SUPFAM" id="SSF56801">
    <property type="entry name" value="Acetyl-CoA synthetase-like"/>
    <property type="match status" value="1"/>
</dbReference>
<comment type="caution">
    <text evidence="2">The sequence shown here is derived from an EMBL/GenBank/DDBJ whole genome shotgun (WGS) entry which is preliminary data.</text>
</comment>
<protein>
    <recommendedName>
        <fullName evidence="1">AMP-dependent synthetase/ligase domain-containing protein</fullName>
    </recommendedName>
</protein>
<dbReference type="InterPro" id="IPR042099">
    <property type="entry name" value="ANL_N_sf"/>
</dbReference>
<dbReference type="InterPro" id="IPR000873">
    <property type="entry name" value="AMP-dep_synth/lig_dom"/>
</dbReference>
<evidence type="ECO:0000313" key="3">
    <source>
        <dbReference type="Proteomes" id="UP000321157"/>
    </source>
</evidence>
<sequence length="93" mass="10508">MVQLIRYQAASIPGDIKMKLIRIWSSMEKNNSVTRIFGGAAPKEIWNEFEKRFDLTIVEGYGLTESATVCLCNPMENIKVGSIGKSLPQFRLK</sequence>
<reference evidence="2 3" key="1">
    <citation type="submission" date="2019-07" db="EMBL/GenBank/DDBJ databases">
        <title>Whole genome shotgun sequence of Aneurinibacillus danicus NBRC 102444.</title>
        <authorList>
            <person name="Hosoyama A."/>
            <person name="Uohara A."/>
            <person name="Ohji S."/>
            <person name="Ichikawa N."/>
        </authorList>
    </citation>
    <scope>NUCLEOTIDE SEQUENCE [LARGE SCALE GENOMIC DNA]</scope>
    <source>
        <strain evidence="2 3">NBRC 102444</strain>
    </source>
</reference>
<dbReference type="Gene3D" id="3.40.50.12780">
    <property type="entry name" value="N-terminal domain of ligase-like"/>
    <property type="match status" value="1"/>
</dbReference>
<proteinExistence type="predicted"/>
<dbReference type="AlphaFoldDB" id="A0A511VGS7"/>
<keyword evidence="3" id="KW-1185">Reference proteome</keyword>
<dbReference type="Pfam" id="PF00501">
    <property type="entry name" value="AMP-binding"/>
    <property type="match status" value="1"/>
</dbReference>
<accession>A0A511VGS7</accession>
<evidence type="ECO:0000259" key="1">
    <source>
        <dbReference type="Pfam" id="PF00501"/>
    </source>
</evidence>
<gene>
    <name evidence="2" type="ORF">ADA01nite_42130</name>
</gene>
<dbReference type="Proteomes" id="UP000321157">
    <property type="component" value="Unassembled WGS sequence"/>
</dbReference>
<feature type="domain" description="AMP-dependent synthetase/ligase" evidence="1">
    <location>
        <begin position="32"/>
        <end position="92"/>
    </location>
</feature>
<organism evidence="2 3">
    <name type="scientific">Aneurinibacillus danicus</name>
    <dbReference type="NCBI Taxonomy" id="267746"/>
    <lineage>
        <taxon>Bacteria</taxon>
        <taxon>Bacillati</taxon>
        <taxon>Bacillota</taxon>
        <taxon>Bacilli</taxon>
        <taxon>Bacillales</taxon>
        <taxon>Paenibacillaceae</taxon>
        <taxon>Aneurinibacillus group</taxon>
        <taxon>Aneurinibacillus</taxon>
    </lineage>
</organism>